<sequence>MARVSLLDVLRCLSSQAADSLVDCRREKSCLSAARLSCRALRSCVDGSATRLTITVRAADRHRWEAGQLPPSLMRWPRCRHVAVTVDSPAGGGDEAALLALLPFAGQQAAARQRIETLTLRAPRNLSADNGESLVCLLVQRLPGLRSLDFGLPGCWSYEPFQQQLMYDALAGLPCLESLTLPGRHSLDHVGALAASNSLRSLRIVERWGDGALLSAAAVAGLQQLLQLEELVLPRCQLGADGSGGEAQSGLYALFRSGLPPSLQQLTLWIDGVDINMDSFSVEVWLDTGRFSRVCTQNVCLLVDLEHMAQLLLSCPAMDRTLEQLSIFGVQLGITAVVAQREHGQLRNLLQRCARAPVEMVWIAGGASAADLAVLPLLMPDDVTLVFNDYTEVHLSFRQPESRAELTGACHEDVDAGRRAAGSLANAATPTSNSSGERAIGQRSVSPAPADLLRAALRRMVAAEHPSSSDTQVDGSSTNDAAAGDNCSSGGAGDHIVLLQGPFVASLLLSEPGALDGWVRHLAAQAAAAPVGDNDSGEERYWDGQPVVGYLTVPPAASLLVACKSSRAAAAVAAAAARTAAGAAVPVGTQEVGYLGRANAKYDGAGCADALRFELKQVMTAFWDVGAHGGEGFSQRERLGCLLALLKEYAQLPAEKRL</sequence>
<reference evidence="3 4" key="1">
    <citation type="journal article" date="2017" name="Mol. Biol. Evol.">
        <title>The 4-celled Tetrabaena socialis nuclear genome reveals the essential components for genetic control of cell number at the origin of multicellularity in the volvocine lineage.</title>
        <authorList>
            <person name="Featherston J."/>
            <person name="Arakaki Y."/>
            <person name="Hanschen E.R."/>
            <person name="Ferris P.J."/>
            <person name="Michod R.E."/>
            <person name="Olson B.J.S.C."/>
            <person name="Nozaki H."/>
            <person name="Durand P.M."/>
        </authorList>
    </citation>
    <scope>NUCLEOTIDE SEQUENCE [LARGE SCALE GENOMIC DNA]</scope>
    <source>
        <strain evidence="3 4">NIES-571</strain>
    </source>
</reference>
<gene>
    <name evidence="3" type="ORF">TSOC_001157</name>
</gene>
<dbReference type="GO" id="GO:0005930">
    <property type="term" value="C:axoneme"/>
    <property type="evidence" value="ECO:0007669"/>
    <property type="project" value="UniProtKB-SubCell"/>
</dbReference>
<dbReference type="InterPro" id="IPR032675">
    <property type="entry name" value="LRR_dom_sf"/>
</dbReference>
<dbReference type="Gene3D" id="3.80.10.10">
    <property type="entry name" value="Ribonuclease Inhibitor"/>
    <property type="match status" value="1"/>
</dbReference>
<dbReference type="SUPFAM" id="SSF52047">
    <property type="entry name" value="RNI-like"/>
    <property type="match status" value="1"/>
</dbReference>
<feature type="compositionally biased region" description="Polar residues" evidence="2">
    <location>
        <begin position="426"/>
        <end position="436"/>
    </location>
</feature>
<protein>
    <submittedName>
        <fullName evidence="3">Uncharacterized protein</fullName>
    </submittedName>
</protein>
<dbReference type="OrthoDB" id="550061at2759"/>
<evidence type="ECO:0000256" key="2">
    <source>
        <dbReference type="SAM" id="MobiDB-lite"/>
    </source>
</evidence>
<name>A0A2J8AHF3_9CHLO</name>
<feature type="region of interest" description="Disordered" evidence="2">
    <location>
        <begin position="423"/>
        <end position="445"/>
    </location>
</feature>
<evidence type="ECO:0000256" key="1">
    <source>
        <dbReference type="ARBA" id="ARBA00004430"/>
    </source>
</evidence>
<dbReference type="EMBL" id="PGGS01000018">
    <property type="protein sequence ID" value="PNH11945.1"/>
    <property type="molecule type" value="Genomic_DNA"/>
</dbReference>
<comment type="subcellular location">
    <subcellularLocation>
        <location evidence="1">Cytoplasm</location>
        <location evidence="1">Cytoskeleton</location>
        <location evidence="1">Cilium axoneme</location>
    </subcellularLocation>
</comment>
<keyword evidence="4" id="KW-1185">Reference proteome</keyword>
<dbReference type="AlphaFoldDB" id="A0A2J8AHF3"/>
<dbReference type="Proteomes" id="UP000236333">
    <property type="component" value="Unassembled WGS sequence"/>
</dbReference>
<comment type="caution">
    <text evidence="3">The sequence shown here is derived from an EMBL/GenBank/DDBJ whole genome shotgun (WGS) entry which is preliminary data.</text>
</comment>
<evidence type="ECO:0000313" key="3">
    <source>
        <dbReference type="EMBL" id="PNH11945.1"/>
    </source>
</evidence>
<feature type="region of interest" description="Disordered" evidence="2">
    <location>
        <begin position="463"/>
        <end position="486"/>
    </location>
</feature>
<accession>A0A2J8AHF3</accession>
<feature type="compositionally biased region" description="Polar residues" evidence="2">
    <location>
        <begin position="466"/>
        <end position="480"/>
    </location>
</feature>
<evidence type="ECO:0000313" key="4">
    <source>
        <dbReference type="Proteomes" id="UP000236333"/>
    </source>
</evidence>
<organism evidence="3 4">
    <name type="scientific">Tetrabaena socialis</name>
    <dbReference type="NCBI Taxonomy" id="47790"/>
    <lineage>
        <taxon>Eukaryota</taxon>
        <taxon>Viridiplantae</taxon>
        <taxon>Chlorophyta</taxon>
        <taxon>core chlorophytes</taxon>
        <taxon>Chlorophyceae</taxon>
        <taxon>CS clade</taxon>
        <taxon>Chlamydomonadales</taxon>
        <taxon>Tetrabaenaceae</taxon>
        <taxon>Tetrabaena</taxon>
    </lineage>
</organism>
<proteinExistence type="predicted"/>